<accession>A0A448X3F8</accession>
<evidence type="ECO:0000256" key="1">
    <source>
        <dbReference type="SAM" id="MobiDB-lite"/>
    </source>
</evidence>
<name>A0A448X3F8_9PLAT</name>
<evidence type="ECO:0000313" key="3">
    <source>
        <dbReference type="Proteomes" id="UP000784294"/>
    </source>
</evidence>
<dbReference type="EMBL" id="CAAALY010084204">
    <property type="protein sequence ID" value="VEL27000.1"/>
    <property type="molecule type" value="Genomic_DNA"/>
</dbReference>
<dbReference type="AlphaFoldDB" id="A0A448X3F8"/>
<feature type="compositionally biased region" description="Polar residues" evidence="1">
    <location>
        <begin position="1"/>
        <end position="13"/>
    </location>
</feature>
<organism evidence="2 3">
    <name type="scientific">Protopolystoma xenopodis</name>
    <dbReference type="NCBI Taxonomy" id="117903"/>
    <lineage>
        <taxon>Eukaryota</taxon>
        <taxon>Metazoa</taxon>
        <taxon>Spiralia</taxon>
        <taxon>Lophotrochozoa</taxon>
        <taxon>Platyhelminthes</taxon>
        <taxon>Monogenea</taxon>
        <taxon>Polyopisthocotylea</taxon>
        <taxon>Polystomatidea</taxon>
        <taxon>Polystomatidae</taxon>
        <taxon>Protopolystoma</taxon>
    </lineage>
</organism>
<sequence>MTNRALVSGSESRPSAIYNRHTNTRIVFRVTHAKRRPGVHASRNSGAGGGDDDSAASSETGSYAPSAPSASHRMSLGGSGRGRGRGRGRRRRCSDEEDPDFEPDLPEEEVLPFPIMRKKTYSGRVSKPPKHLVSHIIVL</sequence>
<comment type="caution">
    <text evidence="2">The sequence shown here is derived from an EMBL/GenBank/DDBJ whole genome shotgun (WGS) entry which is preliminary data.</text>
</comment>
<keyword evidence="3" id="KW-1185">Reference proteome</keyword>
<feature type="compositionally biased region" description="Acidic residues" evidence="1">
    <location>
        <begin position="95"/>
        <end position="110"/>
    </location>
</feature>
<proteinExistence type="predicted"/>
<feature type="region of interest" description="Disordered" evidence="1">
    <location>
        <begin position="1"/>
        <end position="110"/>
    </location>
</feature>
<gene>
    <name evidence="2" type="ORF">PXEA_LOCUS20440</name>
</gene>
<feature type="compositionally biased region" description="Basic residues" evidence="1">
    <location>
        <begin position="82"/>
        <end position="92"/>
    </location>
</feature>
<evidence type="ECO:0000313" key="2">
    <source>
        <dbReference type="EMBL" id="VEL27000.1"/>
    </source>
</evidence>
<reference evidence="2" key="1">
    <citation type="submission" date="2018-11" db="EMBL/GenBank/DDBJ databases">
        <authorList>
            <consortium name="Pathogen Informatics"/>
        </authorList>
    </citation>
    <scope>NUCLEOTIDE SEQUENCE</scope>
</reference>
<dbReference type="Proteomes" id="UP000784294">
    <property type="component" value="Unassembled WGS sequence"/>
</dbReference>
<protein>
    <submittedName>
        <fullName evidence="2">Uncharacterized protein</fullName>
    </submittedName>
</protein>